<feature type="transmembrane region" description="Helical" evidence="24">
    <location>
        <begin position="760"/>
        <end position="779"/>
    </location>
</feature>
<keyword evidence="11" id="KW-0418">Kinase</keyword>
<dbReference type="InterPro" id="IPR025291">
    <property type="entry name" value="DUF4153"/>
</dbReference>
<dbReference type="PROSITE" id="PS50885">
    <property type="entry name" value="HAMP"/>
    <property type="match status" value="1"/>
</dbReference>
<comment type="catalytic activity">
    <reaction evidence="1">
        <text>ATP + protein L-histidine = ADP + protein N-phospho-L-histidine.</text>
        <dbReference type="EC" id="2.7.13.3"/>
    </reaction>
</comment>
<protein>
    <recommendedName>
        <fullName evidence="21">Signal transduction histidine-protein kinase/phosphatase MprB</fullName>
        <ecNumber evidence="5">2.7.13.3</ecNumber>
    </recommendedName>
    <alternativeName>
        <fullName evidence="22">Mycobacterial persistence regulator B</fullName>
    </alternativeName>
</protein>
<dbReference type="Proteomes" id="UP001589698">
    <property type="component" value="Unassembled WGS sequence"/>
</dbReference>
<evidence type="ECO:0000313" key="27">
    <source>
        <dbReference type="EMBL" id="MFC0220860.1"/>
    </source>
</evidence>
<keyword evidence="12" id="KW-0378">Hydrolase</keyword>
<dbReference type="SMART" id="SM00388">
    <property type="entry name" value="HisKA"/>
    <property type="match status" value="1"/>
</dbReference>
<keyword evidence="19" id="KW-0843">Virulence</keyword>
<dbReference type="CDD" id="cd00075">
    <property type="entry name" value="HATPase"/>
    <property type="match status" value="1"/>
</dbReference>
<feature type="region of interest" description="Disordered" evidence="23">
    <location>
        <begin position="341"/>
        <end position="361"/>
    </location>
</feature>
<evidence type="ECO:0000256" key="21">
    <source>
        <dbReference type="ARBA" id="ARBA00040454"/>
    </source>
</evidence>
<dbReference type="Pfam" id="PF02518">
    <property type="entry name" value="HATPase_c"/>
    <property type="match status" value="1"/>
</dbReference>
<keyword evidence="16 24" id="KW-1133">Transmembrane helix</keyword>
<dbReference type="InterPro" id="IPR004358">
    <property type="entry name" value="Sig_transdc_His_kin-like_C"/>
</dbReference>
<dbReference type="EC" id="2.7.13.3" evidence="5"/>
<dbReference type="InterPro" id="IPR036097">
    <property type="entry name" value="HisK_dim/P_sf"/>
</dbReference>
<organism evidence="27 28">
    <name type="scientific">Nocardioides zeicaulis</name>
    <dbReference type="NCBI Taxonomy" id="1776857"/>
    <lineage>
        <taxon>Bacteria</taxon>
        <taxon>Bacillati</taxon>
        <taxon>Actinomycetota</taxon>
        <taxon>Actinomycetes</taxon>
        <taxon>Propionibacteriales</taxon>
        <taxon>Nocardioidaceae</taxon>
        <taxon>Nocardioides</taxon>
    </lineage>
</organism>
<evidence type="ECO:0000256" key="20">
    <source>
        <dbReference type="ARBA" id="ARBA00023211"/>
    </source>
</evidence>
<dbReference type="SMART" id="SM00304">
    <property type="entry name" value="HAMP"/>
    <property type="match status" value="1"/>
</dbReference>
<dbReference type="Gene3D" id="3.30.565.10">
    <property type="entry name" value="Histidine kinase-like ATPase, C-terminal domain"/>
    <property type="match status" value="1"/>
</dbReference>
<feature type="transmembrane region" description="Helical" evidence="24">
    <location>
        <begin position="535"/>
        <end position="557"/>
    </location>
</feature>
<dbReference type="Pfam" id="PF00512">
    <property type="entry name" value="HisKA"/>
    <property type="match status" value="1"/>
</dbReference>
<feature type="transmembrane region" description="Helical" evidence="24">
    <location>
        <begin position="619"/>
        <end position="638"/>
    </location>
</feature>
<keyword evidence="18" id="KW-0346">Stress response</keyword>
<dbReference type="InterPro" id="IPR036890">
    <property type="entry name" value="HATPase_C_sf"/>
</dbReference>
<evidence type="ECO:0000256" key="6">
    <source>
        <dbReference type="ARBA" id="ARBA00022475"/>
    </source>
</evidence>
<evidence type="ECO:0000259" key="26">
    <source>
        <dbReference type="PROSITE" id="PS50885"/>
    </source>
</evidence>
<accession>A0ABV6DVY1</accession>
<keyword evidence="6" id="KW-1003">Cell membrane</keyword>
<evidence type="ECO:0000256" key="23">
    <source>
        <dbReference type="SAM" id="MobiDB-lite"/>
    </source>
</evidence>
<dbReference type="CDD" id="cd00082">
    <property type="entry name" value="HisKA"/>
    <property type="match status" value="1"/>
</dbReference>
<dbReference type="CDD" id="cd06225">
    <property type="entry name" value="HAMP"/>
    <property type="match status" value="1"/>
</dbReference>
<evidence type="ECO:0000256" key="3">
    <source>
        <dbReference type="ARBA" id="ARBA00001946"/>
    </source>
</evidence>
<feature type="transmembrane region" description="Helical" evidence="24">
    <location>
        <begin position="696"/>
        <end position="719"/>
    </location>
</feature>
<keyword evidence="9 24" id="KW-0812">Transmembrane</keyword>
<evidence type="ECO:0000256" key="14">
    <source>
        <dbReference type="ARBA" id="ARBA00022842"/>
    </source>
</evidence>
<evidence type="ECO:0000256" key="7">
    <source>
        <dbReference type="ARBA" id="ARBA00022553"/>
    </source>
</evidence>
<evidence type="ECO:0000256" key="12">
    <source>
        <dbReference type="ARBA" id="ARBA00022801"/>
    </source>
</evidence>
<dbReference type="RefSeq" id="WP_378516581.1">
    <property type="nucleotide sequence ID" value="NZ_JBHLXH010000001.1"/>
</dbReference>
<dbReference type="Pfam" id="PF13687">
    <property type="entry name" value="DUF4153"/>
    <property type="match status" value="1"/>
</dbReference>
<dbReference type="PROSITE" id="PS50109">
    <property type="entry name" value="HIS_KIN"/>
    <property type="match status" value="1"/>
</dbReference>
<dbReference type="EMBL" id="JBHLXH010000001">
    <property type="protein sequence ID" value="MFC0220860.1"/>
    <property type="molecule type" value="Genomic_DNA"/>
</dbReference>
<feature type="transmembrane region" description="Helical" evidence="24">
    <location>
        <begin position="26"/>
        <end position="47"/>
    </location>
</feature>
<keyword evidence="7" id="KW-0597">Phosphoprotein</keyword>
<feature type="transmembrane region" description="Helical" evidence="24">
    <location>
        <begin position="53"/>
        <end position="74"/>
    </location>
</feature>
<evidence type="ECO:0000256" key="16">
    <source>
        <dbReference type="ARBA" id="ARBA00022989"/>
    </source>
</evidence>
<evidence type="ECO:0000256" key="10">
    <source>
        <dbReference type="ARBA" id="ARBA00022741"/>
    </source>
</evidence>
<dbReference type="PANTHER" id="PTHR44936:SF9">
    <property type="entry name" value="SENSOR PROTEIN CREC"/>
    <property type="match status" value="1"/>
</dbReference>
<dbReference type="SUPFAM" id="SSF47384">
    <property type="entry name" value="Homodimeric domain of signal transducing histidine kinase"/>
    <property type="match status" value="1"/>
</dbReference>
<keyword evidence="28" id="KW-1185">Reference proteome</keyword>
<dbReference type="SUPFAM" id="SSF55874">
    <property type="entry name" value="ATPase domain of HSP90 chaperone/DNA topoisomerase II/histidine kinase"/>
    <property type="match status" value="1"/>
</dbReference>
<feature type="transmembrane region" description="Helical" evidence="24">
    <location>
        <begin position="454"/>
        <end position="476"/>
    </location>
</feature>
<dbReference type="PRINTS" id="PR00344">
    <property type="entry name" value="BCTRLSENSOR"/>
</dbReference>
<keyword evidence="10" id="KW-0547">Nucleotide-binding</keyword>
<comment type="caution">
    <text evidence="27">The sequence shown here is derived from an EMBL/GenBank/DDBJ whole genome shotgun (WGS) entry which is preliminary data.</text>
</comment>
<gene>
    <name evidence="27" type="ORF">ACFFJG_00095</name>
</gene>
<evidence type="ECO:0000256" key="5">
    <source>
        <dbReference type="ARBA" id="ARBA00012438"/>
    </source>
</evidence>
<dbReference type="Pfam" id="PF00672">
    <property type="entry name" value="HAMP"/>
    <property type="match status" value="1"/>
</dbReference>
<keyword evidence="24" id="KW-0472">Membrane</keyword>
<evidence type="ECO:0000256" key="19">
    <source>
        <dbReference type="ARBA" id="ARBA00023026"/>
    </source>
</evidence>
<evidence type="ECO:0000256" key="8">
    <source>
        <dbReference type="ARBA" id="ARBA00022679"/>
    </source>
</evidence>
<evidence type="ECO:0000256" key="17">
    <source>
        <dbReference type="ARBA" id="ARBA00023012"/>
    </source>
</evidence>
<comment type="cofactor">
    <cofactor evidence="3">
        <name>Mg(2+)</name>
        <dbReference type="ChEBI" id="CHEBI:18420"/>
    </cofactor>
</comment>
<keyword evidence="13" id="KW-0067">ATP-binding</keyword>
<keyword evidence="8" id="KW-0808">Transferase</keyword>
<evidence type="ECO:0000256" key="1">
    <source>
        <dbReference type="ARBA" id="ARBA00000085"/>
    </source>
</evidence>
<dbReference type="Gene3D" id="1.10.287.130">
    <property type="match status" value="1"/>
</dbReference>
<dbReference type="InterPro" id="IPR005467">
    <property type="entry name" value="His_kinase_dom"/>
</dbReference>
<dbReference type="InterPro" id="IPR003661">
    <property type="entry name" value="HisK_dim/P_dom"/>
</dbReference>
<evidence type="ECO:0000256" key="4">
    <source>
        <dbReference type="ARBA" id="ARBA00004651"/>
    </source>
</evidence>
<feature type="transmembrane region" description="Helical" evidence="24">
    <location>
        <begin position="577"/>
        <end position="599"/>
    </location>
</feature>
<dbReference type="PANTHER" id="PTHR44936">
    <property type="entry name" value="SENSOR PROTEIN CREC"/>
    <property type="match status" value="1"/>
</dbReference>
<keyword evidence="14" id="KW-0460">Magnesium</keyword>
<dbReference type="InterPro" id="IPR003594">
    <property type="entry name" value="HATPase_dom"/>
</dbReference>
<evidence type="ECO:0000259" key="25">
    <source>
        <dbReference type="PROSITE" id="PS50109"/>
    </source>
</evidence>
<dbReference type="InterPro" id="IPR003660">
    <property type="entry name" value="HAMP_dom"/>
</dbReference>
<dbReference type="SUPFAM" id="SSF158472">
    <property type="entry name" value="HAMP domain-like"/>
    <property type="match status" value="1"/>
</dbReference>
<evidence type="ECO:0000256" key="13">
    <source>
        <dbReference type="ARBA" id="ARBA00022840"/>
    </source>
</evidence>
<dbReference type="Gene3D" id="6.10.340.10">
    <property type="match status" value="1"/>
</dbReference>
<feature type="transmembrane region" description="Helical" evidence="24">
    <location>
        <begin position="731"/>
        <end position="753"/>
    </location>
</feature>
<comment type="cofactor">
    <cofactor evidence="2">
        <name>Mn(2+)</name>
        <dbReference type="ChEBI" id="CHEBI:29035"/>
    </cofactor>
</comment>
<comment type="subcellular location">
    <subcellularLocation>
        <location evidence="4">Cell membrane</location>
        <topology evidence="4">Multi-pass membrane protein</topology>
    </subcellularLocation>
</comment>
<name>A0ABV6DVY1_9ACTN</name>
<evidence type="ECO:0000256" key="22">
    <source>
        <dbReference type="ARBA" id="ARBA00041776"/>
    </source>
</evidence>
<dbReference type="SMART" id="SM00387">
    <property type="entry name" value="HATPase_c"/>
    <property type="match status" value="1"/>
</dbReference>
<feature type="transmembrane region" description="Helical" evidence="24">
    <location>
        <begin position="482"/>
        <end position="514"/>
    </location>
</feature>
<evidence type="ECO:0000256" key="9">
    <source>
        <dbReference type="ARBA" id="ARBA00022692"/>
    </source>
</evidence>
<evidence type="ECO:0000256" key="11">
    <source>
        <dbReference type="ARBA" id="ARBA00022777"/>
    </source>
</evidence>
<keyword evidence="20" id="KW-0464">Manganese</keyword>
<reference evidence="27 28" key="1">
    <citation type="submission" date="2024-09" db="EMBL/GenBank/DDBJ databases">
        <authorList>
            <person name="Sun Q."/>
            <person name="Mori K."/>
        </authorList>
    </citation>
    <scope>NUCLEOTIDE SEQUENCE [LARGE SCALE GENOMIC DNA]</scope>
    <source>
        <strain evidence="27 28">CCM 8654</strain>
    </source>
</reference>
<evidence type="ECO:0000256" key="2">
    <source>
        <dbReference type="ARBA" id="ARBA00001936"/>
    </source>
</evidence>
<feature type="transmembrane region" description="Helical" evidence="24">
    <location>
        <begin position="666"/>
        <end position="684"/>
    </location>
</feature>
<evidence type="ECO:0000256" key="15">
    <source>
        <dbReference type="ARBA" id="ARBA00022912"/>
    </source>
</evidence>
<evidence type="ECO:0000256" key="18">
    <source>
        <dbReference type="ARBA" id="ARBA00023016"/>
    </source>
</evidence>
<keyword evidence="15" id="KW-0904">Protein phosphatase</keyword>
<feature type="domain" description="Histidine kinase" evidence="25">
    <location>
        <begin position="131"/>
        <end position="338"/>
    </location>
</feature>
<proteinExistence type="predicted"/>
<keyword evidence="17" id="KW-0902">Two-component regulatory system</keyword>
<dbReference type="InterPro" id="IPR050980">
    <property type="entry name" value="2C_sensor_his_kinase"/>
</dbReference>
<feature type="transmembrane region" description="Helical" evidence="24">
    <location>
        <begin position="429"/>
        <end position="447"/>
    </location>
</feature>
<sequence>MSLPPPATPGPPRTPLAAVSSIKAKLGLLVVASVVTAVVLTLLGAAADVSPWLVLPVSVALALGVTQLLAAGMVEPLRRMAEVSRAMARGDYSGRVRTTSTDEVGRLAAAFNTMAEDLEAVDRERRDLIATVSHELRTPLTAMTALLENLADGVVPADGDHLEAALAQAQRLGRLTDDLLRLSRLEAGVVDLDRREVALRDLVEVSAAEVASAGRDGRTAVEIAPDLVVRADPDRLRQLLVNVLDNAGRHAPAGTAVTVTGGSDGRSWWLEVVDAGTGVAPQDRERVFERFGTDGAGGTGLGLAIARWVAALHGGTLRFLDPVGGTGARLRLEVPVTTRAAAPAAPDVPDAPAVPARPSPQEAAVTTTAPVPHPTVPEAPEQVRTAPGLDGLFGRFWPEPGLPPGLRTVLAAAAAGVVAGAALSFTAPGITWTLVAVVSGAAALATARRRREPWTLGCAGLALLLVLPMTLLDAWWVQMLCLVAAAAVFLCGVTGVRTVPGILLTGLSWPLASLRGLPWFARSLRLAGSGARTPALVRTAAWSLLGLGVFGAIFASANPVFGSWVDQLVPSLTFNDLVGRAFLACFVFAVTLGAAYLALNPSEVDLLGARRPQPLANRFEWLVPVLVVDLVFVSFIAAEARALVGGSAYIRETTGLTYAEFVHQGFGQLTLATALTVLVVWVASRRAGDTRDDRRWLLGSVGLLCTLTLLVVVSALRGMAVYQDAYGFTTLRLFVDVFEGWLGFVVLAIMVAGVARRGRWLPRVALVSGAVGLLGLAALNPDAWVAGRNLDRYEATGRIDLRYLQDLSADAAPVIAQRLPADVSRCVLQYLPWNEMRADTLDDARAWNLARSRAEGPLADLGLLPTQEQTSYAVGTAGPTDPCAGVWEAFGE</sequence>
<evidence type="ECO:0000256" key="24">
    <source>
        <dbReference type="SAM" id="Phobius"/>
    </source>
</evidence>
<evidence type="ECO:0000313" key="28">
    <source>
        <dbReference type="Proteomes" id="UP001589698"/>
    </source>
</evidence>
<feature type="domain" description="HAMP" evidence="26">
    <location>
        <begin position="71"/>
        <end position="123"/>
    </location>
</feature>